<keyword evidence="1" id="KW-0472">Membrane</keyword>
<evidence type="ECO:0000313" key="2">
    <source>
        <dbReference type="EMBL" id="MBT8768719.1"/>
    </source>
</evidence>
<protein>
    <submittedName>
        <fullName evidence="2">Uncharacterized protein</fullName>
    </submittedName>
</protein>
<organism evidence="2 3">
    <name type="scientific">Metapseudomonas boanensis</name>
    <dbReference type="NCBI Taxonomy" id="2822138"/>
    <lineage>
        <taxon>Bacteria</taxon>
        <taxon>Pseudomonadati</taxon>
        <taxon>Pseudomonadota</taxon>
        <taxon>Gammaproteobacteria</taxon>
        <taxon>Pseudomonadales</taxon>
        <taxon>Pseudomonadaceae</taxon>
        <taxon>Metapseudomonas</taxon>
    </lineage>
</organism>
<dbReference type="EMBL" id="JAGTIS010000015">
    <property type="protein sequence ID" value="MBT8768719.1"/>
    <property type="molecule type" value="Genomic_DNA"/>
</dbReference>
<accession>A0ABS5XLZ6</accession>
<keyword evidence="1" id="KW-0812">Transmembrane</keyword>
<reference evidence="2 3" key="1">
    <citation type="submission" date="2021-04" db="EMBL/GenBank/DDBJ databases">
        <title>Pseudomonas boanensis sp. nov., a bacterium isolated from river water used for household purposes in Boane District, Mozambique.</title>
        <authorList>
            <person name="Nicklasson M."/>
            <person name="Martin-Rodriguez A.J."/>
            <person name="Thorell K."/>
            <person name="Neves L."/>
            <person name="Mussagy A."/>
            <person name="Rydberg H.A."/>
            <person name="Hernroth B."/>
            <person name="Svensson-Stadler L."/>
            <person name="Sjoling A."/>
        </authorList>
    </citation>
    <scope>NUCLEOTIDE SEQUENCE [LARGE SCALE GENOMIC DNA]</scope>
    <source>
        <strain evidence="2 3">DB1</strain>
    </source>
</reference>
<proteinExistence type="predicted"/>
<evidence type="ECO:0000313" key="3">
    <source>
        <dbReference type="Proteomes" id="UP001519667"/>
    </source>
</evidence>
<name>A0ABS5XLZ6_9GAMM</name>
<keyword evidence="1" id="KW-1133">Transmembrane helix</keyword>
<comment type="caution">
    <text evidence="2">The sequence shown here is derived from an EMBL/GenBank/DDBJ whole genome shotgun (WGS) entry which is preliminary data.</text>
</comment>
<dbReference type="RefSeq" id="WP_215379499.1">
    <property type="nucleotide sequence ID" value="NZ_JAGTIS010000015.1"/>
</dbReference>
<dbReference type="Proteomes" id="UP001519667">
    <property type="component" value="Unassembled WGS sequence"/>
</dbReference>
<keyword evidence="3" id="KW-1185">Reference proteome</keyword>
<feature type="transmembrane region" description="Helical" evidence="1">
    <location>
        <begin position="12"/>
        <end position="33"/>
    </location>
</feature>
<feature type="transmembrane region" description="Helical" evidence="1">
    <location>
        <begin position="39"/>
        <end position="62"/>
    </location>
</feature>
<evidence type="ECO:0000256" key="1">
    <source>
        <dbReference type="SAM" id="Phobius"/>
    </source>
</evidence>
<sequence>MTEFCRKRWEAWVSEIRITWVLVLLLTVVPAVLFGTAILSMMVLIGVVLLGIPTALAAFLVIKDKAWCARLCRRVVVMMVVSALAVVAVLKTDKLTPGMASPIAKAIEDFKQENGGYPETLAALSPKHLPRLPAVRIAVFQPEVIYRVREGRPYLAVPSAAGDSFSKYEYSFEDQRWVHYD</sequence>
<gene>
    <name evidence="2" type="ORF">J7302_21650</name>
</gene>
<feature type="transmembrane region" description="Helical" evidence="1">
    <location>
        <begin position="71"/>
        <end position="90"/>
    </location>
</feature>